<dbReference type="Proteomes" id="UP001140560">
    <property type="component" value="Unassembled WGS sequence"/>
</dbReference>
<keyword evidence="3" id="KW-1185">Reference proteome</keyword>
<protein>
    <recommendedName>
        <fullName evidence="4">Antifungal protein</fullName>
    </recommendedName>
</protein>
<reference evidence="2" key="1">
    <citation type="submission" date="2022-10" db="EMBL/GenBank/DDBJ databases">
        <title>Tapping the CABI collections for fungal endophytes: first genome assemblies for Collariella, Neodidymelliopsis, Ascochyta clinopodiicola, Didymella pomorum, Didymosphaeria variabile, Neocosmospora piperis and Neocucurbitaria cava.</title>
        <authorList>
            <person name="Hill R."/>
        </authorList>
    </citation>
    <scope>NUCLEOTIDE SEQUENCE</scope>
    <source>
        <strain evidence="2">IMI 356814</strain>
    </source>
</reference>
<proteinExistence type="predicted"/>
<evidence type="ECO:0000313" key="3">
    <source>
        <dbReference type="Proteomes" id="UP001140560"/>
    </source>
</evidence>
<sequence length="80" mass="8962">MVSILSIAALLVADIFAATATPLYTKEAQIYYCTDKKWKGTCHYQIVKKGTCANIDKEYNNMVTSILVTNSGEAKCKWFM</sequence>
<keyword evidence="1" id="KW-0732">Signal</keyword>
<dbReference type="AlphaFoldDB" id="A0A9W9CIP0"/>
<evidence type="ECO:0008006" key="4">
    <source>
        <dbReference type="Google" id="ProtNLM"/>
    </source>
</evidence>
<dbReference type="EMBL" id="JAPEUY010000017">
    <property type="protein sequence ID" value="KAJ4364382.1"/>
    <property type="molecule type" value="Genomic_DNA"/>
</dbReference>
<accession>A0A9W9CIP0</accession>
<name>A0A9W9CIP0_9PLEO</name>
<organism evidence="2 3">
    <name type="scientific">Neocucurbitaria cava</name>
    <dbReference type="NCBI Taxonomy" id="798079"/>
    <lineage>
        <taxon>Eukaryota</taxon>
        <taxon>Fungi</taxon>
        <taxon>Dikarya</taxon>
        <taxon>Ascomycota</taxon>
        <taxon>Pezizomycotina</taxon>
        <taxon>Dothideomycetes</taxon>
        <taxon>Pleosporomycetidae</taxon>
        <taxon>Pleosporales</taxon>
        <taxon>Pleosporineae</taxon>
        <taxon>Cucurbitariaceae</taxon>
        <taxon>Neocucurbitaria</taxon>
    </lineage>
</organism>
<feature type="signal peptide" evidence="1">
    <location>
        <begin position="1"/>
        <end position="20"/>
    </location>
</feature>
<comment type="caution">
    <text evidence="2">The sequence shown here is derived from an EMBL/GenBank/DDBJ whole genome shotgun (WGS) entry which is preliminary data.</text>
</comment>
<evidence type="ECO:0000313" key="2">
    <source>
        <dbReference type="EMBL" id="KAJ4364382.1"/>
    </source>
</evidence>
<feature type="chain" id="PRO_5040842188" description="Antifungal protein" evidence="1">
    <location>
        <begin position="21"/>
        <end position="80"/>
    </location>
</feature>
<gene>
    <name evidence="2" type="ORF">N0V83_008975</name>
</gene>
<evidence type="ECO:0000256" key="1">
    <source>
        <dbReference type="SAM" id="SignalP"/>
    </source>
</evidence>